<comment type="caution">
    <text evidence="2">The sequence shown here is derived from an EMBL/GenBank/DDBJ whole genome shotgun (WGS) entry which is preliminary data.</text>
</comment>
<feature type="transmembrane region" description="Helical" evidence="1">
    <location>
        <begin position="396"/>
        <end position="416"/>
    </location>
</feature>
<dbReference type="Pfam" id="PF26314">
    <property type="entry name" value="MptA_B_family"/>
    <property type="match status" value="1"/>
</dbReference>
<feature type="transmembrane region" description="Helical" evidence="1">
    <location>
        <begin position="199"/>
        <end position="232"/>
    </location>
</feature>
<keyword evidence="1" id="KW-0812">Transmembrane</keyword>
<accession>A0A4Z0PR81</accession>
<feature type="transmembrane region" description="Helical" evidence="1">
    <location>
        <begin position="165"/>
        <end position="187"/>
    </location>
</feature>
<reference evidence="2 3" key="1">
    <citation type="submission" date="2019-04" db="EMBL/GenBank/DDBJ databases">
        <authorList>
            <person name="Feng G."/>
            <person name="Zhang J."/>
            <person name="Zhu H."/>
        </authorList>
    </citation>
    <scope>NUCLEOTIDE SEQUENCE [LARGE SCALE GENOMIC DNA]</scope>
    <source>
        <strain evidence="2 3">JCM 17223</strain>
    </source>
</reference>
<gene>
    <name evidence="2" type="ORF">E5J99_00845</name>
</gene>
<dbReference type="EMBL" id="SRLD01000001">
    <property type="protein sequence ID" value="TGE20148.1"/>
    <property type="molecule type" value="Genomic_DNA"/>
</dbReference>
<feature type="transmembrane region" description="Helical" evidence="1">
    <location>
        <begin position="330"/>
        <end position="352"/>
    </location>
</feature>
<dbReference type="Proteomes" id="UP000297739">
    <property type="component" value="Unassembled WGS sequence"/>
</dbReference>
<sequence length="453" mass="49559">MKPRPSAAQLTAILVSLGAYGLLAYATPRQHFGALICLYSLAFGGYFWLLWRPLPLRYGLALALAGRLLWLPALPALSDDYFRFRWDGTLVAAGHNPYLHRPDELVAAQPRANADTVPLGSLSAAATGQLYARLNSPHYYSVYPPVCQALFGVASALASGSERGFVLVLRLLLLAAEAATAALLLALLRRFGLPAQRALWYILNPLVIIELTGNLHFEAVVICGILAAFWGLAHHYRALSAGALAGAVATKFLPLLLLPLLIRRLGWRRFLHYGAVLALVLAALFAPFLSAALLHNLGASLELYFHTFEFNASLYYLLRAGGYWLTGYNQIARLGTALAAATAVYALAVAAVENRPTLATLPRALLFTLTGYFAFATTVHPWYLTTLVALSVFTRYRYVLVWSALIPLSYATYQTAAYTENLWLTGLEYGLVAAVLLWELRRPTARLALPTQP</sequence>
<keyword evidence="1" id="KW-0472">Membrane</keyword>
<feature type="transmembrane region" description="Helical" evidence="1">
    <location>
        <begin position="58"/>
        <end position="77"/>
    </location>
</feature>
<proteinExistence type="predicted"/>
<feature type="transmembrane region" description="Helical" evidence="1">
    <location>
        <begin position="32"/>
        <end position="51"/>
    </location>
</feature>
<keyword evidence="1" id="KW-1133">Transmembrane helix</keyword>
<feature type="transmembrane region" description="Helical" evidence="1">
    <location>
        <begin position="7"/>
        <end position="26"/>
    </location>
</feature>
<feature type="transmembrane region" description="Helical" evidence="1">
    <location>
        <begin position="364"/>
        <end position="384"/>
    </location>
</feature>
<protein>
    <recommendedName>
        <fullName evidence="4">DUF2029 domain-containing protein</fullName>
    </recommendedName>
</protein>
<feature type="transmembrane region" description="Helical" evidence="1">
    <location>
        <begin position="422"/>
        <end position="440"/>
    </location>
</feature>
<dbReference type="RefSeq" id="WP_135495823.1">
    <property type="nucleotide sequence ID" value="NZ_SRLD01000001.1"/>
</dbReference>
<evidence type="ECO:0000313" key="3">
    <source>
        <dbReference type="Proteomes" id="UP000297739"/>
    </source>
</evidence>
<feature type="transmembrane region" description="Helical" evidence="1">
    <location>
        <begin position="301"/>
        <end position="318"/>
    </location>
</feature>
<dbReference type="OrthoDB" id="1491846at2"/>
<organism evidence="2 3">
    <name type="scientific">Hymenobacter elongatus</name>
    <dbReference type="NCBI Taxonomy" id="877208"/>
    <lineage>
        <taxon>Bacteria</taxon>
        <taxon>Pseudomonadati</taxon>
        <taxon>Bacteroidota</taxon>
        <taxon>Cytophagia</taxon>
        <taxon>Cytophagales</taxon>
        <taxon>Hymenobacteraceae</taxon>
        <taxon>Hymenobacter</taxon>
    </lineage>
</organism>
<evidence type="ECO:0000256" key="1">
    <source>
        <dbReference type="SAM" id="Phobius"/>
    </source>
</evidence>
<evidence type="ECO:0000313" key="2">
    <source>
        <dbReference type="EMBL" id="TGE20148.1"/>
    </source>
</evidence>
<keyword evidence="3" id="KW-1185">Reference proteome</keyword>
<evidence type="ECO:0008006" key="4">
    <source>
        <dbReference type="Google" id="ProtNLM"/>
    </source>
</evidence>
<feature type="transmembrane region" description="Helical" evidence="1">
    <location>
        <begin position="270"/>
        <end position="295"/>
    </location>
</feature>
<dbReference type="AlphaFoldDB" id="A0A4Z0PR81"/>
<feature type="transmembrane region" description="Helical" evidence="1">
    <location>
        <begin position="238"/>
        <end position="258"/>
    </location>
</feature>
<name>A0A4Z0PR81_9BACT</name>